<comment type="similarity">
    <text evidence="7">Belongs to the anti-sigma-factor family.</text>
</comment>
<dbReference type="EMBL" id="DVIQ01000111">
    <property type="protein sequence ID" value="HIS33076.1"/>
    <property type="molecule type" value="Genomic_DNA"/>
</dbReference>
<protein>
    <recommendedName>
        <fullName evidence="7">Anti-sigma F factor</fullName>
        <ecNumber evidence="7">2.7.11.1</ecNumber>
    </recommendedName>
    <alternativeName>
        <fullName evidence="7">Stage II sporulation protein AB</fullName>
    </alternativeName>
</protein>
<comment type="catalytic activity">
    <reaction evidence="7">
        <text>L-threonyl-[protein] + ATP = O-phospho-L-threonyl-[protein] + ADP + H(+)</text>
        <dbReference type="Rhea" id="RHEA:46608"/>
        <dbReference type="Rhea" id="RHEA-COMP:11060"/>
        <dbReference type="Rhea" id="RHEA-COMP:11605"/>
        <dbReference type="ChEBI" id="CHEBI:15378"/>
        <dbReference type="ChEBI" id="CHEBI:30013"/>
        <dbReference type="ChEBI" id="CHEBI:30616"/>
        <dbReference type="ChEBI" id="CHEBI:61977"/>
        <dbReference type="ChEBI" id="CHEBI:456216"/>
        <dbReference type="EC" id="2.7.11.1"/>
    </reaction>
</comment>
<dbReference type="Proteomes" id="UP000823935">
    <property type="component" value="Unassembled WGS sequence"/>
</dbReference>
<dbReference type="SMART" id="SM00387">
    <property type="entry name" value="HATPase_c"/>
    <property type="match status" value="1"/>
</dbReference>
<dbReference type="GO" id="GO:0016989">
    <property type="term" value="F:sigma factor antagonist activity"/>
    <property type="evidence" value="ECO:0007669"/>
    <property type="project" value="InterPro"/>
</dbReference>
<evidence type="ECO:0000256" key="3">
    <source>
        <dbReference type="ARBA" id="ARBA00022741"/>
    </source>
</evidence>
<gene>
    <name evidence="7" type="primary">spoIIAB</name>
    <name evidence="9" type="ORF">IAB44_16250</name>
</gene>
<dbReference type="Pfam" id="PF13581">
    <property type="entry name" value="HATPase_c_2"/>
    <property type="match status" value="1"/>
</dbReference>
<dbReference type="GO" id="GO:0030436">
    <property type="term" value="P:asexual sporulation"/>
    <property type="evidence" value="ECO:0007669"/>
    <property type="project" value="UniProtKB-UniRule"/>
</dbReference>
<keyword evidence="1 7" id="KW-0723">Serine/threonine-protein kinase</keyword>
<evidence type="ECO:0000256" key="5">
    <source>
        <dbReference type="ARBA" id="ARBA00022840"/>
    </source>
</evidence>
<keyword evidence="3 7" id="KW-0547">Nucleotide-binding</keyword>
<dbReference type="PANTHER" id="PTHR35526:SF3">
    <property type="entry name" value="ANTI-SIGMA-F FACTOR RSBW"/>
    <property type="match status" value="1"/>
</dbReference>
<dbReference type="HAMAP" id="MF_00637">
    <property type="entry name" value="Anti_sigma_F"/>
    <property type="match status" value="1"/>
</dbReference>
<organism evidence="9 10">
    <name type="scientific">Candidatus Limivivens intestinipullorum</name>
    <dbReference type="NCBI Taxonomy" id="2840858"/>
    <lineage>
        <taxon>Bacteria</taxon>
        <taxon>Bacillati</taxon>
        <taxon>Bacillota</taxon>
        <taxon>Clostridia</taxon>
        <taxon>Lachnospirales</taxon>
        <taxon>Lachnospiraceae</taxon>
        <taxon>Lachnospiraceae incertae sedis</taxon>
        <taxon>Candidatus Limivivens</taxon>
    </lineage>
</organism>
<dbReference type="SUPFAM" id="SSF55874">
    <property type="entry name" value="ATPase domain of HSP90 chaperone/DNA topoisomerase II/histidine kinase"/>
    <property type="match status" value="1"/>
</dbReference>
<keyword evidence="2 7" id="KW-0808">Transferase</keyword>
<evidence type="ECO:0000256" key="6">
    <source>
        <dbReference type="ARBA" id="ARBA00022969"/>
    </source>
</evidence>
<reference evidence="9" key="1">
    <citation type="submission" date="2020-10" db="EMBL/GenBank/DDBJ databases">
        <authorList>
            <person name="Gilroy R."/>
        </authorList>
    </citation>
    <scope>NUCLEOTIDE SEQUENCE</scope>
    <source>
        <strain evidence="9">CHK190-19873</strain>
    </source>
</reference>
<dbReference type="AlphaFoldDB" id="A0A9D1JLA7"/>
<reference evidence="9" key="2">
    <citation type="journal article" date="2021" name="PeerJ">
        <title>Extensive microbial diversity within the chicken gut microbiome revealed by metagenomics and culture.</title>
        <authorList>
            <person name="Gilroy R."/>
            <person name="Ravi A."/>
            <person name="Getino M."/>
            <person name="Pursley I."/>
            <person name="Horton D.L."/>
            <person name="Alikhan N.F."/>
            <person name="Baker D."/>
            <person name="Gharbi K."/>
            <person name="Hall N."/>
            <person name="Watson M."/>
            <person name="Adriaenssens E.M."/>
            <person name="Foster-Nyarko E."/>
            <person name="Jarju S."/>
            <person name="Secka A."/>
            <person name="Antonio M."/>
            <person name="Oren A."/>
            <person name="Chaudhuri R.R."/>
            <person name="La Ragione R."/>
            <person name="Hildebrand F."/>
            <person name="Pallen M.J."/>
        </authorList>
    </citation>
    <scope>NUCLEOTIDE SEQUENCE</scope>
    <source>
        <strain evidence="9">CHK190-19873</strain>
    </source>
</reference>
<evidence type="ECO:0000256" key="7">
    <source>
        <dbReference type="HAMAP-Rule" id="MF_00637"/>
    </source>
</evidence>
<comment type="caution">
    <text evidence="9">The sequence shown here is derived from an EMBL/GenBank/DDBJ whole genome shotgun (WGS) entry which is preliminary data.</text>
</comment>
<feature type="domain" description="Histidine kinase/HSP90-like ATPase" evidence="8">
    <location>
        <begin position="37"/>
        <end position="141"/>
    </location>
</feature>
<dbReference type="NCBIfam" id="TIGR01925">
    <property type="entry name" value="spIIAB"/>
    <property type="match status" value="1"/>
</dbReference>
<dbReference type="Gene3D" id="3.30.565.10">
    <property type="entry name" value="Histidine kinase-like ATPase, C-terminal domain"/>
    <property type="match status" value="1"/>
</dbReference>
<keyword evidence="6 7" id="KW-0749">Sporulation</keyword>
<dbReference type="GO" id="GO:0005524">
    <property type="term" value="F:ATP binding"/>
    <property type="evidence" value="ECO:0007669"/>
    <property type="project" value="UniProtKB-KW"/>
</dbReference>
<dbReference type="InterPro" id="IPR003594">
    <property type="entry name" value="HATPase_dom"/>
</dbReference>
<name>A0A9D1JLA7_9FIRM</name>
<keyword evidence="4 7" id="KW-0418">Kinase</keyword>
<evidence type="ECO:0000313" key="10">
    <source>
        <dbReference type="Proteomes" id="UP000823935"/>
    </source>
</evidence>
<dbReference type="GO" id="GO:0042174">
    <property type="term" value="P:negative regulation of sporulation resulting in formation of a cellular spore"/>
    <property type="evidence" value="ECO:0007669"/>
    <property type="project" value="InterPro"/>
</dbReference>
<sequence length="148" mass="16227">MQDSNEMRLEFDSRSCNEGFARVAVAAFLTQLNPTLEEVADVKTALSEAVTNCIVHGYAGAVEKILVHCRIEGNIIEIRVIDHGCGISDIEKAMEPLFTTKPEEDRAGMGFAFMEAFMDQVEVLSEPGKGTTVIMKKKIENPAGKFAD</sequence>
<dbReference type="EC" id="2.7.11.1" evidence="7"/>
<evidence type="ECO:0000313" key="9">
    <source>
        <dbReference type="EMBL" id="HIS33076.1"/>
    </source>
</evidence>
<keyword evidence="5 7" id="KW-0067">ATP-binding</keyword>
<dbReference type="PANTHER" id="PTHR35526">
    <property type="entry name" value="ANTI-SIGMA-F FACTOR RSBW-RELATED"/>
    <property type="match status" value="1"/>
</dbReference>
<evidence type="ECO:0000256" key="4">
    <source>
        <dbReference type="ARBA" id="ARBA00022777"/>
    </source>
</evidence>
<evidence type="ECO:0000256" key="2">
    <source>
        <dbReference type="ARBA" id="ARBA00022679"/>
    </source>
</evidence>
<comment type="catalytic activity">
    <reaction evidence="7">
        <text>L-seryl-[protein] + ATP = O-phospho-L-seryl-[protein] + ADP + H(+)</text>
        <dbReference type="Rhea" id="RHEA:17989"/>
        <dbReference type="Rhea" id="RHEA-COMP:9863"/>
        <dbReference type="Rhea" id="RHEA-COMP:11604"/>
        <dbReference type="ChEBI" id="CHEBI:15378"/>
        <dbReference type="ChEBI" id="CHEBI:29999"/>
        <dbReference type="ChEBI" id="CHEBI:30616"/>
        <dbReference type="ChEBI" id="CHEBI:83421"/>
        <dbReference type="ChEBI" id="CHEBI:456216"/>
        <dbReference type="EC" id="2.7.11.1"/>
    </reaction>
</comment>
<accession>A0A9D1JLA7</accession>
<evidence type="ECO:0000256" key="1">
    <source>
        <dbReference type="ARBA" id="ARBA00022527"/>
    </source>
</evidence>
<dbReference type="GO" id="GO:0030435">
    <property type="term" value="P:sporulation resulting in formation of a cellular spore"/>
    <property type="evidence" value="ECO:0007669"/>
    <property type="project" value="UniProtKB-KW"/>
</dbReference>
<dbReference type="GO" id="GO:0004674">
    <property type="term" value="F:protein serine/threonine kinase activity"/>
    <property type="evidence" value="ECO:0007669"/>
    <property type="project" value="UniProtKB-KW"/>
</dbReference>
<dbReference type="InterPro" id="IPR010194">
    <property type="entry name" value="Anti-sigma_F"/>
</dbReference>
<dbReference type="InterPro" id="IPR036890">
    <property type="entry name" value="HATPase_C_sf"/>
</dbReference>
<comment type="function">
    <text evidence="7">Binds to sigma F and blocks its ability to form an RNA polymerase holoenzyme (E-sigma F). Phosphorylates SpoIIAA on a serine residue. This phosphorylation may enable SpoIIAA to act as an anti-anti-sigma factor that counteracts SpoIIAB and thus releases sigma F from inhibition.</text>
</comment>
<dbReference type="InterPro" id="IPR050267">
    <property type="entry name" value="Anti-sigma-factor_SerPK"/>
</dbReference>
<evidence type="ECO:0000259" key="8">
    <source>
        <dbReference type="SMART" id="SM00387"/>
    </source>
</evidence>
<proteinExistence type="inferred from homology"/>